<keyword evidence="3" id="KW-1185">Reference proteome</keyword>
<evidence type="ECO:0000256" key="1">
    <source>
        <dbReference type="SAM" id="MobiDB-lite"/>
    </source>
</evidence>
<organism evidence="2 3">
    <name type="scientific">Nocardia acididurans</name>
    <dbReference type="NCBI Taxonomy" id="2802282"/>
    <lineage>
        <taxon>Bacteria</taxon>
        <taxon>Bacillati</taxon>
        <taxon>Actinomycetota</taxon>
        <taxon>Actinomycetes</taxon>
        <taxon>Mycobacteriales</taxon>
        <taxon>Nocardiaceae</taxon>
        <taxon>Nocardia</taxon>
    </lineage>
</organism>
<evidence type="ECO:0000313" key="3">
    <source>
        <dbReference type="Proteomes" id="UP000602198"/>
    </source>
</evidence>
<feature type="region of interest" description="Disordered" evidence="1">
    <location>
        <begin position="1"/>
        <end position="21"/>
    </location>
</feature>
<sequence>MKQGEFWRYAQQRPARDDDERTPYRIILTATPNLASGKKWVRVARIENRDPGLLTSVALGDSDPIPGWVRTDQIDTVYVPWLTDDQGQQSPIGECSLDTWREIRTRLRAEFGLFGDD</sequence>
<evidence type="ECO:0000313" key="2">
    <source>
        <dbReference type="EMBL" id="MBL1073602.1"/>
    </source>
</evidence>
<protein>
    <recommendedName>
        <fullName evidence="4">PemK-like, MazF-like toxin of type II toxin-antitoxin system</fullName>
    </recommendedName>
</protein>
<proteinExistence type="predicted"/>
<dbReference type="RefSeq" id="WP_201943659.1">
    <property type="nucleotide sequence ID" value="NZ_JAERRJ010000001.1"/>
</dbReference>
<comment type="caution">
    <text evidence="2">The sequence shown here is derived from an EMBL/GenBank/DDBJ whole genome shotgun (WGS) entry which is preliminary data.</text>
</comment>
<gene>
    <name evidence="2" type="ORF">JK358_04280</name>
</gene>
<dbReference type="Proteomes" id="UP000602198">
    <property type="component" value="Unassembled WGS sequence"/>
</dbReference>
<name>A0ABS1LYV6_9NOCA</name>
<evidence type="ECO:0008006" key="4">
    <source>
        <dbReference type="Google" id="ProtNLM"/>
    </source>
</evidence>
<accession>A0ABS1LYV6</accession>
<dbReference type="EMBL" id="JAERRJ010000001">
    <property type="protein sequence ID" value="MBL1073602.1"/>
    <property type="molecule type" value="Genomic_DNA"/>
</dbReference>
<reference evidence="2 3" key="1">
    <citation type="submission" date="2021-01" db="EMBL/GenBank/DDBJ databases">
        <title>WGS of actinomycetes isolated from Thailand.</title>
        <authorList>
            <person name="Thawai C."/>
        </authorList>
    </citation>
    <scope>NUCLEOTIDE SEQUENCE [LARGE SCALE GENOMIC DNA]</scope>
    <source>
        <strain evidence="2 3">LPG 2</strain>
    </source>
</reference>